<evidence type="ECO:0000313" key="6">
    <source>
        <dbReference type="EMBL" id="GHJ90410.1"/>
    </source>
</evidence>
<accession>A0A8H3U062</accession>
<protein>
    <recommendedName>
        <fullName evidence="8">C2H2-type domain-containing protein</fullName>
    </recommendedName>
</protein>
<evidence type="ECO:0000256" key="2">
    <source>
        <dbReference type="ARBA" id="ARBA00022737"/>
    </source>
</evidence>
<comment type="caution">
    <text evidence="6">The sequence shown here is derived from an EMBL/GenBank/DDBJ whole genome shotgun (WGS) entry which is preliminary data.</text>
</comment>
<feature type="compositionally biased region" description="Acidic residues" evidence="5">
    <location>
        <begin position="244"/>
        <end position="254"/>
    </location>
</feature>
<gene>
    <name evidence="6" type="ORF">NliqN6_6812</name>
</gene>
<evidence type="ECO:0000256" key="3">
    <source>
        <dbReference type="ARBA" id="ARBA00022771"/>
    </source>
</evidence>
<dbReference type="AlphaFoldDB" id="A0A8H3U062"/>
<feature type="compositionally biased region" description="Low complexity" evidence="5">
    <location>
        <begin position="255"/>
        <end position="270"/>
    </location>
</feature>
<evidence type="ECO:0008006" key="8">
    <source>
        <dbReference type="Google" id="ProtNLM"/>
    </source>
</evidence>
<dbReference type="Proteomes" id="UP000620104">
    <property type="component" value="Unassembled WGS sequence"/>
</dbReference>
<evidence type="ECO:0000256" key="5">
    <source>
        <dbReference type="SAM" id="MobiDB-lite"/>
    </source>
</evidence>
<name>A0A8H3U062_9TREE</name>
<keyword evidence="4" id="KW-0862">Zinc</keyword>
<sequence length="654" mass="69389">MSSALPIRSYEQSSRPPAAGNVKQPSALRQSFSRPSIYPISPPSSSTGFAISIQKSSADYDNNFSSTGSYLGPVPGMGNGSPMSLGMSFGANGDLMRSFKGMSYRPGNGGFGSFRGGGMGSFISSRISKDESNDPFLNSESMSGSPMSFSSMRGLNNSFRSPSALGRPVALSSSHRAFSHWAKEQFGVDKKEAEFMKNFTCCGVTHHSLHELLEHYEEEHVMVVGNGEGDGGFPVVADFDDNDVEMDSFDDEEPSSSSAASTSTNSTQTSPALNHALPGLLPTFTRGNGVNAGMKSLGLTDVTRPTLPTPPVTIASPREEKESAFDTFLITSPPGSSFNSKEGVSTSFTTKSGIDGKKATLTYTKRTLPTASRAKATAQLSNAFGANVRPADGKPTTRGELAVPPSVLELRSNKTGQVIVPLVLDPKGNVVQPSPSELQKAALNAPAPAQEEEEEEHEVVGEPAEAALAPSQFSDYRPYRCNKPGCTKAYKQANGLKYHQSKGQCNFEENYAIAMDGLTLEEAEEKLKPFPCVVGDGCKKRYKQMNGLKYHYLTTGDHGAIGLAMLNNGTHPGPVNVPQATRPRPTHPAASRAAAIAAGARPGGWLDDAMRAHGGRPIGLPRGGNEMRGQTGGNAVLFSTADEFFHTGGVARRQ</sequence>
<dbReference type="GO" id="GO:0005634">
    <property type="term" value="C:nucleus"/>
    <property type="evidence" value="ECO:0007669"/>
    <property type="project" value="TreeGrafter"/>
</dbReference>
<keyword evidence="7" id="KW-1185">Reference proteome</keyword>
<feature type="region of interest" description="Disordered" evidence="5">
    <location>
        <begin position="244"/>
        <end position="280"/>
    </location>
</feature>
<proteinExistence type="predicted"/>
<dbReference type="OrthoDB" id="1662883at2759"/>
<feature type="region of interest" description="Disordered" evidence="5">
    <location>
        <begin position="1"/>
        <end position="45"/>
    </location>
</feature>
<dbReference type="EMBL" id="BLZA01000058">
    <property type="protein sequence ID" value="GHJ90410.1"/>
    <property type="molecule type" value="Genomic_DNA"/>
</dbReference>
<dbReference type="GO" id="GO:0008270">
    <property type="term" value="F:zinc ion binding"/>
    <property type="evidence" value="ECO:0007669"/>
    <property type="project" value="UniProtKB-KW"/>
</dbReference>
<keyword evidence="2" id="KW-0677">Repeat</keyword>
<keyword evidence="3" id="KW-0863">Zinc-finger</keyword>
<evidence type="ECO:0000313" key="7">
    <source>
        <dbReference type="Proteomes" id="UP000620104"/>
    </source>
</evidence>
<organism evidence="6 7">
    <name type="scientific">Naganishia liquefaciens</name>
    <dbReference type="NCBI Taxonomy" id="104408"/>
    <lineage>
        <taxon>Eukaryota</taxon>
        <taxon>Fungi</taxon>
        <taxon>Dikarya</taxon>
        <taxon>Basidiomycota</taxon>
        <taxon>Agaricomycotina</taxon>
        <taxon>Tremellomycetes</taxon>
        <taxon>Filobasidiales</taxon>
        <taxon>Filobasidiaceae</taxon>
        <taxon>Naganishia</taxon>
    </lineage>
</organism>
<evidence type="ECO:0000256" key="1">
    <source>
        <dbReference type="ARBA" id="ARBA00022723"/>
    </source>
</evidence>
<dbReference type="PANTHER" id="PTHR23057:SF0">
    <property type="entry name" value="JUXTAPOSED WITH ANOTHER ZINC FINGER PROTEIN 1"/>
    <property type="match status" value="1"/>
</dbReference>
<dbReference type="InterPro" id="IPR051580">
    <property type="entry name" value="ZnF-Chromatin_assoc"/>
</dbReference>
<dbReference type="PANTHER" id="PTHR23057">
    <property type="entry name" value="JUXTAPOSED WITH ANOTHER ZINC FINGER PROTEIN 1"/>
    <property type="match status" value="1"/>
</dbReference>
<feature type="compositionally biased region" description="Low complexity" evidence="5">
    <location>
        <begin position="31"/>
        <end position="45"/>
    </location>
</feature>
<evidence type="ECO:0000256" key="4">
    <source>
        <dbReference type="ARBA" id="ARBA00022833"/>
    </source>
</evidence>
<dbReference type="Gene3D" id="3.30.160.60">
    <property type="entry name" value="Classic Zinc Finger"/>
    <property type="match status" value="1"/>
</dbReference>
<keyword evidence="1" id="KW-0479">Metal-binding</keyword>
<reference evidence="6" key="1">
    <citation type="submission" date="2020-07" db="EMBL/GenBank/DDBJ databases">
        <title>Draft Genome Sequence of a Deep-Sea Yeast, Naganishia (Cryptococcus) liquefaciens strain N6.</title>
        <authorList>
            <person name="Han Y.W."/>
            <person name="Kajitani R."/>
            <person name="Morimoto H."/>
            <person name="Parhat M."/>
            <person name="Tsubouchi H."/>
            <person name="Bakenova O."/>
            <person name="Ogata M."/>
            <person name="Argunhan B."/>
            <person name="Aoki R."/>
            <person name="Kajiwara S."/>
            <person name="Itoh T."/>
            <person name="Iwasaki H."/>
        </authorList>
    </citation>
    <scope>NUCLEOTIDE SEQUENCE</scope>
    <source>
        <strain evidence="6">N6</strain>
    </source>
</reference>